<keyword evidence="8" id="KW-1133">Transmembrane helix</keyword>
<dbReference type="PANTHER" id="PTHR35091">
    <property type="entry name" value="FLAGELLAR PROTEIN FLIL"/>
    <property type="match status" value="1"/>
</dbReference>
<keyword evidence="9 10" id="KW-0472">Membrane</keyword>
<proteinExistence type="inferred from homology"/>
<evidence type="ECO:0000313" key="12">
    <source>
        <dbReference type="EMBL" id="MBA4501655.1"/>
    </source>
</evidence>
<keyword evidence="7 10" id="KW-0283">Flagellar rotation</keyword>
<gene>
    <name evidence="12" type="ORF">H1S06_04685</name>
</gene>
<evidence type="ECO:0000256" key="3">
    <source>
        <dbReference type="ARBA" id="ARBA00008281"/>
    </source>
</evidence>
<protein>
    <recommendedName>
        <fullName evidence="10">Flagellar protein FliL</fullName>
    </recommendedName>
</protein>
<evidence type="ECO:0000256" key="10">
    <source>
        <dbReference type="RuleBase" id="RU364125"/>
    </source>
</evidence>
<keyword evidence="10" id="KW-0997">Cell inner membrane</keyword>
<dbReference type="InterPro" id="IPR005503">
    <property type="entry name" value="FliL"/>
</dbReference>
<reference evidence="12 13" key="1">
    <citation type="submission" date="2020-07" db="EMBL/GenBank/DDBJ databases">
        <title>Bacterium isolated from marien macroalgae.</title>
        <authorList>
            <person name="Zhu K."/>
            <person name="Lu D."/>
            <person name="Du Z."/>
        </authorList>
    </citation>
    <scope>NUCLEOTIDE SEQUENCE [LARGE SCALE GENOMIC DNA]</scope>
    <source>
        <strain evidence="12 13">3-1745</strain>
    </source>
</reference>
<dbReference type="RefSeq" id="WP_181737729.1">
    <property type="nucleotide sequence ID" value="NZ_JACEMT010000038.1"/>
</dbReference>
<keyword evidence="12" id="KW-0282">Flagellum</keyword>
<dbReference type="EMBL" id="JACEMT010000038">
    <property type="protein sequence ID" value="MBA4501655.1"/>
    <property type="molecule type" value="Genomic_DNA"/>
</dbReference>
<dbReference type="AlphaFoldDB" id="A0A7W1WWS2"/>
<evidence type="ECO:0000256" key="8">
    <source>
        <dbReference type="ARBA" id="ARBA00022989"/>
    </source>
</evidence>
<accession>A0A7W1WWS2</accession>
<keyword evidence="4" id="KW-1003">Cell membrane</keyword>
<evidence type="ECO:0000256" key="2">
    <source>
        <dbReference type="ARBA" id="ARBA00004162"/>
    </source>
</evidence>
<dbReference type="PANTHER" id="PTHR35091:SF2">
    <property type="entry name" value="FLAGELLAR PROTEIN FLIL"/>
    <property type="match status" value="1"/>
</dbReference>
<dbReference type="Proteomes" id="UP000538931">
    <property type="component" value="Unassembled WGS sequence"/>
</dbReference>
<evidence type="ECO:0000313" key="13">
    <source>
        <dbReference type="Proteomes" id="UP000538931"/>
    </source>
</evidence>
<evidence type="ECO:0000256" key="11">
    <source>
        <dbReference type="SAM" id="SignalP"/>
    </source>
</evidence>
<keyword evidence="12" id="KW-0969">Cilium</keyword>
<dbReference type="GO" id="GO:0005886">
    <property type="term" value="C:plasma membrane"/>
    <property type="evidence" value="ECO:0007669"/>
    <property type="project" value="UniProtKB-SubCell"/>
</dbReference>
<comment type="similarity">
    <text evidence="3 10">Belongs to the FliL family.</text>
</comment>
<dbReference type="GO" id="GO:0009425">
    <property type="term" value="C:bacterial-type flagellum basal body"/>
    <property type="evidence" value="ECO:0007669"/>
    <property type="project" value="InterPro"/>
</dbReference>
<evidence type="ECO:0000256" key="5">
    <source>
        <dbReference type="ARBA" id="ARBA00022500"/>
    </source>
</evidence>
<dbReference type="GO" id="GO:0006935">
    <property type="term" value="P:chemotaxis"/>
    <property type="evidence" value="ECO:0007669"/>
    <property type="project" value="UniProtKB-KW"/>
</dbReference>
<comment type="subcellular location">
    <subcellularLocation>
        <location evidence="10">Cell inner membrane</location>
    </subcellularLocation>
    <subcellularLocation>
        <location evidence="2">Cell membrane</location>
        <topology evidence="2">Single-pass membrane protein</topology>
    </subcellularLocation>
</comment>
<comment type="function">
    <text evidence="1 10">Controls the rotational direction of flagella during chemotaxis.</text>
</comment>
<keyword evidence="13" id="KW-1185">Reference proteome</keyword>
<keyword evidence="12" id="KW-0966">Cell projection</keyword>
<organism evidence="12 13">
    <name type="scientific">Marinobacterium marinum</name>
    <dbReference type="NCBI Taxonomy" id="2756129"/>
    <lineage>
        <taxon>Bacteria</taxon>
        <taxon>Pseudomonadati</taxon>
        <taxon>Pseudomonadota</taxon>
        <taxon>Gammaproteobacteria</taxon>
        <taxon>Oceanospirillales</taxon>
        <taxon>Oceanospirillaceae</taxon>
        <taxon>Marinobacterium</taxon>
    </lineage>
</organism>
<dbReference type="Pfam" id="PF03748">
    <property type="entry name" value="FliL"/>
    <property type="match status" value="1"/>
</dbReference>
<evidence type="ECO:0000256" key="7">
    <source>
        <dbReference type="ARBA" id="ARBA00022779"/>
    </source>
</evidence>
<comment type="caution">
    <text evidence="12">The sequence shown here is derived from an EMBL/GenBank/DDBJ whole genome shotgun (WGS) entry which is preliminary data.</text>
</comment>
<sequence>MWRKIGSCLALLAALTGTSAQAEETAENYTDYIALKPFVTNYGGPGKVRFLKAEVTMQVETPAAHHAVNAHLAHIRNDLVFLFSAVEENQVDTVAAQKVLAEQALHAVQQLLQEETGQPQVSGLLFTSFVTQ</sequence>
<keyword evidence="5 10" id="KW-0145">Chemotaxis</keyword>
<keyword evidence="6" id="KW-0812">Transmembrane</keyword>
<keyword evidence="11" id="KW-0732">Signal</keyword>
<feature type="chain" id="PRO_5030812393" description="Flagellar protein FliL" evidence="11">
    <location>
        <begin position="23"/>
        <end position="132"/>
    </location>
</feature>
<evidence type="ECO:0000256" key="9">
    <source>
        <dbReference type="ARBA" id="ARBA00023136"/>
    </source>
</evidence>
<dbReference type="GO" id="GO:0071978">
    <property type="term" value="P:bacterial-type flagellum-dependent swarming motility"/>
    <property type="evidence" value="ECO:0007669"/>
    <property type="project" value="TreeGrafter"/>
</dbReference>
<feature type="signal peptide" evidence="11">
    <location>
        <begin position="1"/>
        <end position="22"/>
    </location>
</feature>
<evidence type="ECO:0000256" key="4">
    <source>
        <dbReference type="ARBA" id="ARBA00022475"/>
    </source>
</evidence>
<evidence type="ECO:0000256" key="6">
    <source>
        <dbReference type="ARBA" id="ARBA00022692"/>
    </source>
</evidence>
<evidence type="ECO:0000256" key="1">
    <source>
        <dbReference type="ARBA" id="ARBA00002254"/>
    </source>
</evidence>
<name>A0A7W1WWS2_9GAMM</name>